<name>A0AAW1NXY2_9CHLO</name>
<dbReference type="Proteomes" id="UP001465755">
    <property type="component" value="Unassembled WGS sequence"/>
</dbReference>
<accession>A0AAW1NXY2</accession>
<evidence type="ECO:0000313" key="3">
    <source>
        <dbReference type="Proteomes" id="UP001465755"/>
    </source>
</evidence>
<feature type="chain" id="PRO_5043901072" evidence="1">
    <location>
        <begin position="24"/>
        <end position="108"/>
    </location>
</feature>
<keyword evidence="1" id="KW-0732">Signal</keyword>
<dbReference type="AlphaFoldDB" id="A0AAW1NXY2"/>
<proteinExistence type="predicted"/>
<protein>
    <submittedName>
        <fullName evidence="2">Uncharacterized protein</fullName>
    </submittedName>
</protein>
<gene>
    <name evidence="2" type="ORF">WJX73_003611</name>
</gene>
<dbReference type="EMBL" id="JALJOQ010000065">
    <property type="protein sequence ID" value="KAK9802900.1"/>
    <property type="molecule type" value="Genomic_DNA"/>
</dbReference>
<sequence length="108" mass="11437">MCPRTTISLFSAAFGALQTAASGAQPDRDRDLDHPGLTISAYTPGETNLGLGCSPEHCASPSGSEGMLNRPDLHLCPTKDVQPGKLEAEFVLKARSILQAGSRELWLS</sequence>
<organism evidence="2 3">
    <name type="scientific">Symbiochloris irregularis</name>
    <dbReference type="NCBI Taxonomy" id="706552"/>
    <lineage>
        <taxon>Eukaryota</taxon>
        <taxon>Viridiplantae</taxon>
        <taxon>Chlorophyta</taxon>
        <taxon>core chlorophytes</taxon>
        <taxon>Trebouxiophyceae</taxon>
        <taxon>Trebouxiales</taxon>
        <taxon>Trebouxiaceae</taxon>
        <taxon>Symbiochloris</taxon>
    </lineage>
</organism>
<keyword evidence="3" id="KW-1185">Reference proteome</keyword>
<reference evidence="2 3" key="1">
    <citation type="journal article" date="2024" name="Nat. Commun.">
        <title>Phylogenomics reveals the evolutionary origins of lichenization in chlorophyte algae.</title>
        <authorList>
            <person name="Puginier C."/>
            <person name="Libourel C."/>
            <person name="Otte J."/>
            <person name="Skaloud P."/>
            <person name="Haon M."/>
            <person name="Grisel S."/>
            <person name="Petersen M."/>
            <person name="Berrin J.G."/>
            <person name="Delaux P.M."/>
            <person name="Dal Grande F."/>
            <person name="Keller J."/>
        </authorList>
    </citation>
    <scope>NUCLEOTIDE SEQUENCE [LARGE SCALE GENOMIC DNA]</scope>
    <source>
        <strain evidence="2 3">SAG 2036</strain>
    </source>
</reference>
<feature type="signal peptide" evidence="1">
    <location>
        <begin position="1"/>
        <end position="23"/>
    </location>
</feature>
<evidence type="ECO:0000313" key="2">
    <source>
        <dbReference type="EMBL" id="KAK9802900.1"/>
    </source>
</evidence>
<comment type="caution">
    <text evidence="2">The sequence shown here is derived from an EMBL/GenBank/DDBJ whole genome shotgun (WGS) entry which is preliminary data.</text>
</comment>
<evidence type="ECO:0000256" key="1">
    <source>
        <dbReference type="SAM" id="SignalP"/>
    </source>
</evidence>